<sequence length="86" mass="10296">MTGTAVNPLFRAAYLAKDGHRKVTLVIPWLSKSHQEYLYPNEITFNSPTEQEKYVREWIEQRTKLSCSFNMRFYPGRIRDKEKDRI</sequence>
<dbReference type="GO" id="GO:0019375">
    <property type="term" value="P:galactolipid biosynthetic process"/>
    <property type="evidence" value="ECO:0007669"/>
    <property type="project" value="TreeGrafter"/>
</dbReference>
<dbReference type="STRING" id="35608.A0A2U1QMU3"/>
<protein>
    <submittedName>
        <fullName evidence="8">Digalactosyldiacylglycerol synthase 2 protein</fullName>
    </submittedName>
</protein>
<keyword evidence="9" id="KW-1185">Reference proteome</keyword>
<comment type="subcellular location">
    <subcellularLocation>
        <location evidence="2">Membrane</location>
    </subcellularLocation>
    <subcellularLocation>
        <location evidence="1">Plastid</location>
        <location evidence="1">Chloroplast</location>
    </subcellularLocation>
</comment>
<dbReference type="PANTHER" id="PTHR46132:SF1">
    <property type="entry name" value="DIGALACTOSYLDIACYLGLYCEROL SYNTHASE 2, CHLOROPLASTIC"/>
    <property type="match status" value="1"/>
</dbReference>
<evidence type="ECO:0000256" key="4">
    <source>
        <dbReference type="ARBA" id="ARBA00022528"/>
    </source>
</evidence>
<accession>A0A2U1QMU3</accession>
<dbReference type="Proteomes" id="UP000245207">
    <property type="component" value="Unassembled WGS sequence"/>
</dbReference>
<keyword evidence="6" id="KW-0808">Transferase</keyword>
<evidence type="ECO:0000313" key="9">
    <source>
        <dbReference type="Proteomes" id="UP000245207"/>
    </source>
</evidence>
<proteinExistence type="inferred from homology"/>
<keyword evidence="5" id="KW-0934">Plastid</keyword>
<name>A0A2U1QMU3_ARTAN</name>
<organism evidence="8 9">
    <name type="scientific">Artemisia annua</name>
    <name type="common">Sweet wormwood</name>
    <dbReference type="NCBI Taxonomy" id="35608"/>
    <lineage>
        <taxon>Eukaryota</taxon>
        <taxon>Viridiplantae</taxon>
        <taxon>Streptophyta</taxon>
        <taxon>Embryophyta</taxon>
        <taxon>Tracheophyta</taxon>
        <taxon>Spermatophyta</taxon>
        <taxon>Magnoliopsida</taxon>
        <taxon>eudicotyledons</taxon>
        <taxon>Gunneridae</taxon>
        <taxon>Pentapetalae</taxon>
        <taxon>asterids</taxon>
        <taxon>campanulids</taxon>
        <taxon>Asterales</taxon>
        <taxon>Asteraceae</taxon>
        <taxon>Asteroideae</taxon>
        <taxon>Anthemideae</taxon>
        <taxon>Artemisiinae</taxon>
        <taxon>Artemisia</taxon>
    </lineage>
</organism>
<dbReference type="PANTHER" id="PTHR46132">
    <property type="entry name" value="DIGALACTOSYLDIACYLGLYCEROL SYNTHASE 2, CHLOROPLASTIC"/>
    <property type="match status" value="1"/>
</dbReference>
<dbReference type="AlphaFoldDB" id="A0A2U1QMU3"/>
<evidence type="ECO:0000256" key="5">
    <source>
        <dbReference type="ARBA" id="ARBA00022640"/>
    </source>
</evidence>
<dbReference type="InterPro" id="IPR044525">
    <property type="entry name" value="DGDG1/2"/>
</dbReference>
<dbReference type="EMBL" id="PKPP01000024">
    <property type="protein sequence ID" value="PWA99319.1"/>
    <property type="molecule type" value="Genomic_DNA"/>
</dbReference>
<reference evidence="8 9" key="1">
    <citation type="journal article" date="2018" name="Mol. Plant">
        <title>The genome of Artemisia annua provides insight into the evolution of Asteraceae family and artemisinin biosynthesis.</title>
        <authorList>
            <person name="Shen Q."/>
            <person name="Zhang L."/>
            <person name="Liao Z."/>
            <person name="Wang S."/>
            <person name="Yan T."/>
            <person name="Shi P."/>
            <person name="Liu M."/>
            <person name="Fu X."/>
            <person name="Pan Q."/>
            <person name="Wang Y."/>
            <person name="Lv Z."/>
            <person name="Lu X."/>
            <person name="Zhang F."/>
            <person name="Jiang W."/>
            <person name="Ma Y."/>
            <person name="Chen M."/>
            <person name="Hao X."/>
            <person name="Li L."/>
            <person name="Tang Y."/>
            <person name="Lv G."/>
            <person name="Zhou Y."/>
            <person name="Sun X."/>
            <person name="Brodelius P.E."/>
            <person name="Rose J.K.C."/>
            <person name="Tang K."/>
        </authorList>
    </citation>
    <scope>NUCLEOTIDE SEQUENCE [LARGE SCALE GENOMIC DNA]</scope>
    <source>
        <strain evidence="9">cv. Huhao1</strain>
        <tissue evidence="8">Leaf</tissue>
    </source>
</reference>
<comment type="caution">
    <text evidence="8">The sequence shown here is derived from an EMBL/GenBank/DDBJ whole genome shotgun (WGS) entry which is preliminary data.</text>
</comment>
<evidence type="ECO:0000256" key="3">
    <source>
        <dbReference type="ARBA" id="ARBA00009481"/>
    </source>
</evidence>
<evidence type="ECO:0000313" key="8">
    <source>
        <dbReference type="EMBL" id="PWA99319.1"/>
    </source>
</evidence>
<evidence type="ECO:0000256" key="1">
    <source>
        <dbReference type="ARBA" id="ARBA00004229"/>
    </source>
</evidence>
<keyword evidence="4" id="KW-0150">Chloroplast</keyword>
<evidence type="ECO:0000256" key="7">
    <source>
        <dbReference type="ARBA" id="ARBA00023136"/>
    </source>
</evidence>
<evidence type="ECO:0000256" key="2">
    <source>
        <dbReference type="ARBA" id="ARBA00004370"/>
    </source>
</evidence>
<evidence type="ECO:0000256" key="6">
    <source>
        <dbReference type="ARBA" id="ARBA00022679"/>
    </source>
</evidence>
<comment type="similarity">
    <text evidence="3">Belongs to the glycosyltransferase group 1 family. Glycosyltransferase 4 subfamily.</text>
</comment>
<keyword evidence="7" id="KW-0472">Membrane</keyword>
<dbReference type="GO" id="GO:0009707">
    <property type="term" value="C:chloroplast outer membrane"/>
    <property type="evidence" value="ECO:0007669"/>
    <property type="project" value="TreeGrafter"/>
</dbReference>
<dbReference type="OrthoDB" id="1700462at2759"/>
<gene>
    <name evidence="8" type="ORF">CTI12_AA009860</name>
</gene>
<dbReference type="GO" id="GO:0046481">
    <property type="term" value="F:digalactosyldiacylglycerol synthase activity"/>
    <property type="evidence" value="ECO:0007669"/>
    <property type="project" value="InterPro"/>
</dbReference>